<feature type="domain" description="EGF-like" evidence="15">
    <location>
        <begin position="90"/>
        <end position="125"/>
    </location>
</feature>
<evidence type="ECO:0000256" key="1">
    <source>
        <dbReference type="ARBA" id="ARBA00004479"/>
    </source>
</evidence>
<evidence type="ECO:0000313" key="16">
    <source>
        <dbReference type="EMBL" id="KAG7332301.1"/>
    </source>
</evidence>
<dbReference type="GO" id="GO:0005112">
    <property type="term" value="F:Notch binding"/>
    <property type="evidence" value="ECO:0007669"/>
    <property type="project" value="TreeGrafter"/>
</dbReference>
<dbReference type="SUPFAM" id="SSF57196">
    <property type="entry name" value="EGF/Laminin"/>
    <property type="match status" value="12"/>
</dbReference>
<feature type="disulfide bond" evidence="12">
    <location>
        <begin position="268"/>
        <end position="277"/>
    </location>
</feature>
<dbReference type="GO" id="GO:0009952">
    <property type="term" value="P:anterior/posterior pattern specification"/>
    <property type="evidence" value="ECO:0007669"/>
    <property type="project" value="UniProtKB-ARBA"/>
</dbReference>
<feature type="domain" description="EGF-like" evidence="15">
    <location>
        <begin position="974"/>
        <end position="1010"/>
    </location>
</feature>
<dbReference type="CDD" id="cd00054">
    <property type="entry name" value="EGF_CA"/>
    <property type="match status" value="14"/>
</dbReference>
<feature type="disulfide bond" evidence="12">
    <location>
        <begin position="1315"/>
        <end position="1324"/>
    </location>
</feature>
<feature type="domain" description="EGF-like" evidence="15">
    <location>
        <begin position="395"/>
        <end position="451"/>
    </location>
</feature>
<feature type="domain" description="EGF-like" evidence="15">
    <location>
        <begin position="1329"/>
        <end position="1366"/>
    </location>
</feature>
<feature type="domain" description="EGF-like" evidence="15">
    <location>
        <begin position="166"/>
        <end position="202"/>
    </location>
</feature>
<dbReference type="FunFam" id="2.10.25.10:FF:000122">
    <property type="entry name" value="Protein crumbs homolog 2"/>
    <property type="match status" value="1"/>
</dbReference>
<keyword evidence="6" id="KW-0732">Signal</keyword>
<evidence type="ECO:0000256" key="7">
    <source>
        <dbReference type="ARBA" id="ARBA00022737"/>
    </source>
</evidence>
<dbReference type="FunFam" id="2.10.25.10:FF:000339">
    <property type="entry name" value="Crumbs cell polarity complex component 2"/>
    <property type="match status" value="1"/>
</dbReference>
<dbReference type="PROSITE" id="PS00022">
    <property type="entry name" value="EGF_1"/>
    <property type="match status" value="17"/>
</dbReference>
<dbReference type="InterPro" id="IPR013320">
    <property type="entry name" value="ConA-like_dom_sf"/>
</dbReference>
<dbReference type="SUPFAM" id="SSF57184">
    <property type="entry name" value="Growth factor receptor domain"/>
    <property type="match status" value="2"/>
</dbReference>
<organism evidence="16 17">
    <name type="scientific">Hemibagrus wyckioides</name>
    <dbReference type="NCBI Taxonomy" id="337641"/>
    <lineage>
        <taxon>Eukaryota</taxon>
        <taxon>Metazoa</taxon>
        <taxon>Chordata</taxon>
        <taxon>Craniata</taxon>
        <taxon>Vertebrata</taxon>
        <taxon>Euteleostomi</taxon>
        <taxon>Actinopterygii</taxon>
        <taxon>Neopterygii</taxon>
        <taxon>Teleostei</taxon>
        <taxon>Ostariophysi</taxon>
        <taxon>Siluriformes</taxon>
        <taxon>Bagridae</taxon>
        <taxon>Hemibagrus</taxon>
    </lineage>
</organism>
<keyword evidence="17" id="KW-1185">Reference proteome</keyword>
<keyword evidence="5 13" id="KW-0812">Transmembrane</keyword>
<keyword evidence="7" id="KW-0677">Repeat</keyword>
<feature type="disulfide bond" evidence="12">
    <location>
        <begin position="441"/>
        <end position="450"/>
    </location>
</feature>
<evidence type="ECO:0000256" key="11">
    <source>
        <dbReference type="ARBA" id="ARBA00023180"/>
    </source>
</evidence>
<sequence length="1479" mass="164297">MLRKYFERWNYQMWKSQEAMELGRSYFRRPRALLLTVMMFKWGIFCTAKADICLSSPCENGGTCIEVMANYTCLCPKEPLIYVGKDCELLYDACAHVNCHNCISTLGIDNYFCPCPAGFGGPDCTRTLDTCKSNPCTGIKNRCVDAVNGYSCHCPSGYSGEDCKTHVMDCSDNPCLHNATCIQASHGYECKCGRGFHGTYCEYDTDECLSQPCQNGAICRDGIDVYHCFCVPGFQGYNCEIDINECASQPCENNGKCINGKDHYICECLIGFTGVNCEVEINECEETPCQNGATCHDYVGQYICECVSGFEGISCEMDINECNSVPCLNNGSCIDLVNRYECDCSGTGFAGSFCEEEILECASEPCQHGATCHEGINQYTCQCWPGYEGNNCEMDVDECEAQPCENGGMCFQRSDQRHYGVLAQLGPSFSYEYAGGFLCKCLAGFTGENCSFNIDDCEIAPCLNGGSCEDLINAYKCFCSPGFTGFICEVDIDECKSAPCKNGALCEDVINDYVCHCPISVPDQLPWGGHSCDIALTGCVDKPCKNGGMCEPFILGDKHLFRCRCPSGFSGANCSIPTTFSFSTAAYVVVDVSSNKMYNNESTSVSLRFRTTLPDVVLFFRGNAQHFFMLEMNDGNLIATAESWDLKLVVELHGNFNNGLWYAVSVSVYEMLILRLLDKNYTYIKQSDPKEHLFFPPHCLDKVYIGWVPQDYLKKPMMLTGFVGCMEDFIISSQLILPHNFSQENTIYIQQGCEKPERCHLDSCSHQGQCIDLWTEYKCDCHRPFYGSICSNEYSSWTFSHEHNRSFAAFNITRRHAGKISISFLLRTRKNSGLILQFQRGNQAYFSVFLRRGTINIDVFSSIRESSTFITNGEKVLITIDIQGGFLYFNHTEILFSPGTFPGLEVEAGDVLFLGGLLKEHDTIPWGGHFKGCLQDIRLDDNQLYMSLNKIIKIHEQPRYLAHISHNLLEHCVSDETCKGRPCLNGGDCMNKWNDFICSCPQNYTGKTCDIRVWCASSPCVIGSQCADLPDGYECLVNATFENNALKFRASGSLSAPVTVVSVKLRTRTENGTLLRTSNGLEFFHMGLLNSFILIKICNSKNQEVLAIYSEVEVSDGEWHHVELRKTGSHYALSLWKLTVDGQVAGLSQTFAANLDFFNHSTVWLAENFTGCLGEVRIGGVYLPLMGGIHEKAPQFSQFIQYGSIKEPQIGCSGAPLCLLYPCLNNGSCQDLFNHYICDCAPGWQGENCQDDINECIHEPCIHGTCKNLPGEYLCQCALGYRGRHCDEDVDECQELHCENTGSCVNSVGGYTCICPPAYSGPLCQWNFPPMQCGVDVQCMNGGVCMNGPWGANCTCRLGYTGERCEKEIDECESNPCLNGATCIDQQNQYTCECLPGFSGDKCEAPRQQQRESIPWLVVAVPMMCFAALLAVVGLGCMMLTARRKRQSEGTYSPSQQEVAGARLEMGSVLKVPPEERLI</sequence>
<dbReference type="EMBL" id="JAHKSW010000005">
    <property type="protein sequence ID" value="KAG7332301.1"/>
    <property type="molecule type" value="Genomic_DNA"/>
</dbReference>
<dbReference type="FunFam" id="2.10.25.10:FF:000796">
    <property type="entry name" value="Crumbs cell polarity complex component 2b"/>
    <property type="match status" value="1"/>
</dbReference>
<dbReference type="SUPFAM" id="SSF49899">
    <property type="entry name" value="Concanavalin A-like lectins/glucanases"/>
    <property type="match status" value="3"/>
</dbReference>
<feature type="disulfide bond" evidence="12">
    <location>
        <begin position="565"/>
        <end position="574"/>
    </location>
</feature>
<feature type="domain" description="EGF-like" evidence="15">
    <location>
        <begin position="49"/>
        <end position="88"/>
    </location>
</feature>
<dbReference type="PROSITE" id="PS50025">
    <property type="entry name" value="LAM_G_DOMAIN"/>
    <property type="match status" value="3"/>
</dbReference>
<dbReference type="InterPro" id="IPR009030">
    <property type="entry name" value="Growth_fac_rcpt_cys_sf"/>
</dbReference>
<feature type="domain" description="EGF-like" evidence="15">
    <location>
        <begin position="1289"/>
        <end position="1325"/>
    </location>
</feature>
<evidence type="ECO:0000259" key="15">
    <source>
        <dbReference type="PROSITE" id="PS50026"/>
    </source>
</evidence>
<dbReference type="FunFam" id="2.10.25.10:FF:000029">
    <property type="entry name" value="neurexin-1 isoform X1"/>
    <property type="match status" value="1"/>
</dbReference>
<dbReference type="OrthoDB" id="283575at2759"/>
<feature type="transmembrane region" description="Helical" evidence="13">
    <location>
        <begin position="1416"/>
        <end position="1440"/>
    </location>
</feature>
<dbReference type="FunFam" id="2.10.25.10:FF:000143">
    <property type="entry name" value="Protein crumbs 1"/>
    <property type="match status" value="3"/>
</dbReference>
<feature type="domain" description="EGF-like" evidence="15">
    <location>
        <begin position="453"/>
        <end position="489"/>
    </location>
</feature>
<evidence type="ECO:0000256" key="6">
    <source>
        <dbReference type="ARBA" id="ARBA00022729"/>
    </source>
</evidence>
<feature type="disulfide bond" evidence="12">
    <location>
        <begin position="1256"/>
        <end position="1266"/>
    </location>
</feature>
<feature type="disulfide bond" evidence="12">
    <location>
        <begin position="1394"/>
        <end position="1403"/>
    </location>
</feature>
<dbReference type="Gene3D" id="2.60.120.200">
    <property type="match status" value="3"/>
</dbReference>
<feature type="domain" description="Laminin G" evidence="14">
    <location>
        <begin position="797"/>
        <end position="972"/>
    </location>
</feature>
<feature type="domain" description="EGF-like" evidence="15">
    <location>
        <begin position="1368"/>
        <end position="1404"/>
    </location>
</feature>
<evidence type="ECO:0000256" key="10">
    <source>
        <dbReference type="ARBA" id="ARBA00023157"/>
    </source>
</evidence>
<evidence type="ECO:0000256" key="12">
    <source>
        <dbReference type="PROSITE-ProRule" id="PRU00076"/>
    </source>
</evidence>
<feature type="domain" description="Laminin G" evidence="14">
    <location>
        <begin position="1036"/>
        <end position="1212"/>
    </location>
</feature>
<evidence type="ECO:0000256" key="9">
    <source>
        <dbReference type="ARBA" id="ARBA00023136"/>
    </source>
</evidence>
<feature type="disulfide bond" evidence="12">
    <location>
        <begin position="115"/>
        <end position="124"/>
    </location>
</feature>
<comment type="caution">
    <text evidence="16">The sequence shown here is derived from an EMBL/GenBank/DDBJ whole genome shotgun (WGS) entry which is preliminary data.</text>
</comment>
<dbReference type="GO" id="GO:0035282">
    <property type="term" value="P:segmentation"/>
    <property type="evidence" value="ECO:0007669"/>
    <property type="project" value="UniProtKB-ARBA"/>
</dbReference>
<feature type="domain" description="EGF-like" evidence="15">
    <location>
        <begin position="318"/>
        <end position="355"/>
    </location>
</feature>
<evidence type="ECO:0000256" key="8">
    <source>
        <dbReference type="ARBA" id="ARBA00022989"/>
    </source>
</evidence>
<feature type="disulfide bond" evidence="12">
    <location>
        <begin position="1240"/>
        <end position="1249"/>
    </location>
</feature>
<dbReference type="InterPro" id="IPR000152">
    <property type="entry name" value="EGF-type_Asp/Asn_hydroxyl_site"/>
</dbReference>
<feature type="disulfide bond" evidence="12">
    <location>
        <begin position="383"/>
        <end position="392"/>
    </location>
</feature>
<evidence type="ECO:0000259" key="14">
    <source>
        <dbReference type="PROSITE" id="PS50025"/>
    </source>
</evidence>
<evidence type="ECO:0000256" key="4">
    <source>
        <dbReference type="ARBA" id="ARBA00022536"/>
    </source>
</evidence>
<keyword evidence="3" id="KW-0964">Secreted</keyword>
<name>A0A9D3SPF3_9TELE</name>
<dbReference type="FunFam" id="2.10.25.10:FF:000050">
    <property type="entry name" value="neurogenic locus notch homolog protein 3"/>
    <property type="match status" value="1"/>
</dbReference>
<dbReference type="GO" id="GO:0030097">
    <property type="term" value="P:hemopoiesis"/>
    <property type="evidence" value="ECO:0007669"/>
    <property type="project" value="UniProtKB-ARBA"/>
</dbReference>
<feature type="domain" description="EGF-like" evidence="15">
    <location>
        <begin position="204"/>
        <end position="240"/>
    </location>
</feature>
<dbReference type="PROSITE" id="PS01187">
    <property type="entry name" value="EGF_CA"/>
    <property type="match status" value="6"/>
</dbReference>
<feature type="disulfide bond" evidence="12">
    <location>
        <begin position="479"/>
        <end position="488"/>
    </location>
</feature>
<feature type="domain" description="Laminin G" evidence="14">
    <location>
        <begin position="577"/>
        <end position="753"/>
    </location>
</feature>
<dbReference type="InterPro" id="IPR001791">
    <property type="entry name" value="Laminin_G"/>
</dbReference>
<dbReference type="Pfam" id="PF00008">
    <property type="entry name" value="EGF"/>
    <property type="match status" value="13"/>
</dbReference>
<keyword evidence="10 12" id="KW-1015">Disulfide bond</keyword>
<keyword evidence="11" id="KW-0325">Glycoprotein</keyword>
<feature type="disulfide bond" evidence="12">
    <location>
        <begin position="1000"/>
        <end position="1009"/>
    </location>
</feature>
<dbReference type="PROSITE" id="PS50026">
    <property type="entry name" value="EGF_3"/>
    <property type="match status" value="20"/>
</dbReference>
<dbReference type="FunFam" id="2.10.25.10:FF:000045">
    <property type="entry name" value="Slit guidance ligand 2"/>
    <property type="match status" value="1"/>
</dbReference>
<comment type="subcellular location">
    <subcellularLocation>
        <location evidence="1">Membrane</location>
        <topology evidence="1">Single-pass type I membrane protein</topology>
    </subcellularLocation>
    <subcellularLocation>
        <location evidence="2">Secreted</location>
    </subcellularLocation>
</comment>
<dbReference type="GO" id="GO:0007399">
    <property type="term" value="P:nervous system development"/>
    <property type="evidence" value="ECO:0007669"/>
    <property type="project" value="UniProtKB-ARBA"/>
</dbReference>
<dbReference type="Proteomes" id="UP000824219">
    <property type="component" value="Linkage Group LG05"/>
</dbReference>
<dbReference type="PANTHER" id="PTHR12916:SF4">
    <property type="entry name" value="UNINFLATABLE, ISOFORM C"/>
    <property type="match status" value="1"/>
</dbReference>
<dbReference type="Pfam" id="PF12661">
    <property type="entry name" value="hEGF"/>
    <property type="match status" value="2"/>
</dbReference>
<feature type="disulfide bond" evidence="12">
    <location>
        <begin position="306"/>
        <end position="315"/>
    </location>
</feature>
<dbReference type="InterPro" id="IPR000742">
    <property type="entry name" value="EGF"/>
</dbReference>
<feature type="disulfide bond" evidence="12">
    <location>
        <begin position="781"/>
        <end position="790"/>
    </location>
</feature>
<dbReference type="GO" id="GO:0019904">
    <property type="term" value="F:protein domain specific binding"/>
    <property type="evidence" value="ECO:0007669"/>
    <property type="project" value="UniProtKB-ARBA"/>
</dbReference>
<dbReference type="PROSITE" id="PS01186">
    <property type="entry name" value="EGF_2"/>
    <property type="match status" value="15"/>
</dbReference>
<accession>A0A9D3SPF3</accession>
<keyword evidence="4 12" id="KW-0245">EGF-like domain</keyword>
<feature type="domain" description="EGF-like" evidence="15">
    <location>
        <begin position="127"/>
        <end position="164"/>
    </location>
</feature>
<feature type="disulfide bond" evidence="12">
    <location>
        <begin position="154"/>
        <end position="163"/>
    </location>
</feature>
<feature type="disulfide bond" evidence="12">
    <location>
        <begin position="1356"/>
        <end position="1365"/>
    </location>
</feature>
<dbReference type="GO" id="GO:0048863">
    <property type="term" value="P:stem cell differentiation"/>
    <property type="evidence" value="ECO:0007669"/>
    <property type="project" value="UniProtKB-ARBA"/>
</dbReference>
<dbReference type="PROSITE" id="PS00010">
    <property type="entry name" value="ASX_HYDROXYL"/>
    <property type="match status" value="13"/>
</dbReference>
<evidence type="ECO:0000256" key="2">
    <source>
        <dbReference type="ARBA" id="ARBA00004613"/>
    </source>
</evidence>
<feature type="domain" description="EGF-like" evidence="15">
    <location>
        <begin position="491"/>
        <end position="533"/>
    </location>
</feature>
<evidence type="ECO:0000256" key="13">
    <source>
        <dbReference type="SAM" id="Phobius"/>
    </source>
</evidence>
<dbReference type="InterPro" id="IPR013032">
    <property type="entry name" value="EGF-like_CS"/>
</dbReference>
<evidence type="ECO:0000256" key="5">
    <source>
        <dbReference type="ARBA" id="ARBA00022692"/>
    </source>
</evidence>
<feature type="disulfide bond" evidence="12">
    <location>
        <begin position="192"/>
        <end position="201"/>
    </location>
</feature>
<dbReference type="InterPro" id="IPR018097">
    <property type="entry name" value="EGF_Ca-bd_CS"/>
</dbReference>
<feature type="domain" description="EGF-like" evidence="15">
    <location>
        <begin position="1252"/>
        <end position="1287"/>
    </location>
</feature>
<dbReference type="InterPro" id="IPR049883">
    <property type="entry name" value="NOTCH1_EGF-like"/>
</dbReference>
<dbReference type="FunFam" id="2.10.25.10:FF:000208">
    <property type="entry name" value="Crumbs 2, cell polarity complex component"/>
    <property type="match status" value="1"/>
</dbReference>
<dbReference type="GO" id="GO:0005509">
    <property type="term" value="F:calcium ion binding"/>
    <property type="evidence" value="ECO:0007669"/>
    <property type="project" value="InterPro"/>
</dbReference>
<protein>
    <submittedName>
        <fullName evidence="16">Uncharacterized protein</fullName>
    </submittedName>
</protein>
<dbReference type="FunFam" id="2.60.120.200:FF:000081">
    <property type="entry name" value="Crumbs 1, cell polarity complex component"/>
    <property type="match status" value="1"/>
</dbReference>
<dbReference type="Gene3D" id="2.10.25.10">
    <property type="entry name" value="Laminin"/>
    <property type="match status" value="19"/>
</dbReference>
<gene>
    <name evidence="16" type="ORF">KOW79_004135</name>
</gene>
<dbReference type="GO" id="GO:0016020">
    <property type="term" value="C:membrane"/>
    <property type="evidence" value="ECO:0007669"/>
    <property type="project" value="UniProtKB-SubCell"/>
</dbReference>
<evidence type="ECO:0000256" key="3">
    <source>
        <dbReference type="ARBA" id="ARBA00022525"/>
    </source>
</evidence>
<keyword evidence="9 13" id="KW-0472">Membrane</keyword>
<dbReference type="SMART" id="SM00282">
    <property type="entry name" value="LamG"/>
    <property type="match status" value="3"/>
</dbReference>
<dbReference type="PANTHER" id="PTHR12916">
    <property type="entry name" value="CYTOCHROME C OXIDASE POLYPEPTIDE VIC-2"/>
    <property type="match status" value="1"/>
</dbReference>
<dbReference type="InterPro" id="IPR001881">
    <property type="entry name" value="EGF-like_Ca-bd_dom"/>
</dbReference>
<feature type="domain" description="EGF-like" evidence="15">
    <location>
        <begin position="1214"/>
        <end position="1250"/>
    </location>
</feature>
<dbReference type="GO" id="GO:0007219">
    <property type="term" value="P:Notch signaling pathway"/>
    <property type="evidence" value="ECO:0007669"/>
    <property type="project" value="TreeGrafter"/>
</dbReference>
<dbReference type="Pfam" id="PF07645">
    <property type="entry name" value="EGF_CA"/>
    <property type="match status" value="1"/>
</dbReference>
<dbReference type="SMART" id="SM00181">
    <property type="entry name" value="EGF"/>
    <property type="match status" value="20"/>
</dbReference>
<dbReference type="Pfam" id="PF02210">
    <property type="entry name" value="Laminin_G_2"/>
    <property type="match status" value="3"/>
</dbReference>
<feature type="domain" description="EGF-like" evidence="15">
    <location>
        <begin position="755"/>
        <end position="791"/>
    </location>
</feature>
<reference evidence="16 17" key="1">
    <citation type="submission" date="2021-06" db="EMBL/GenBank/DDBJ databases">
        <title>Chromosome-level genome assembly of the red-tail catfish (Hemibagrus wyckioides).</title>
        <authorList>
            <person name="Shao F."/>
        </authorList>
    </citation>
    <scope>NUCLEOTIDE SEQUENCE [LARGE SCALE GENOMIC DNA]</scope>
    <source>
        <strain evidence="16">EC202008001</strain>
        <tissue evidence="16">Blood</tissue>
    </source>
</reference>
<dbReference type="GO" id="GO:0005576">
    <property type="term" value="C:extracellular region"/>
    <property type="evidence" value="ECO:0007669"/>
    <property type="project" value="UniProtKB-SubCell"/>
</dbReference>
<dbReference type="FunFam" id="2.10.25.10:FF:000031">
    <property type="entry name" value="neurogenic locus notch homolog protein 3"/>
    <property type="match status" value="1"/>
</dbReference>
<dbReference type="SMART" id="SM00179">
    <property type="entry name" value="EGF_CA"/>
    <property type="match status" value="19"/>
</dbReference>
<feature type="disulfide bond" evidence="12">
    <location>
        <begin position="230"/>
        <end position="239"/>
    </location>
</feature>
<feature type="domain" description="EGF-like" evidence="15">
    <location>
        <begin position="357"/>
        <end position="393"/>
    </location>
</feature>
<dbReference type="FunFam" id="2.10.25.10:FF:000012">
    <property type="entry name" value="Delta-like protein"/>
    <property type="match status" value="1"/>
</dbReference>
<dbReference type="GO" id="GO:0048646">
    <property type="term" value="P:anatomical structure formation involved in morphogenesis"/>
    <property type="evidence" value="ECO:0007669"/>
    <property type="project" value="UniProtKB-ARBA"/>
</dbReference>
<dbReference type="PRINTS" id="PR00010">
    <property type="entry name" value="EGFBLOOD"/>
</dbReference>
<comment type="caution">
    <text evidence="12">Lacks conserved residue(s) required for the propagation of feature annotation.</text>
</comment>
<keyword evidence="8 13" id="KW-1133">Transmembrane helix</keyword>
<feature type="domain" description="EGF-like" evidence="15">
    <location>
        <begin position="242"/>
        <end position="278"/>
    </location>
</feature>
<feature type="domain" description="EGF-like" evidence="15">
    <location>
        <begin position="535"/>
        <end position="575"/>
    </location>
</feature>
<feature type="domain" description="EGF-like" evidence="15">
    <location>
        <begin position="280"/>
        <end position="316"/>
    </location>
</feature>
<evidence type="ECO:0000313" key="17">
    <source>
        <dbReference type="Proteomes" id="UP000824219"/>
    </source>
</evidence>
<dbReference type="CDD" id="cd00110">
    <property type="entry name" value="LamG"/>
    <property type="match status" value="3"/>
</dbReference>
<proteinExistence type="predicted"/>
<feature type="disulfide bond" evidence="12">
    <location>
        <begin position="1277"/>
        <end position="1286"/>
    </location>
</feature>